<keyword evidence="2" id="KW-1185">Reference proteome</keyword>
<reference evidence="1 2" key="1">
    <citation type="submission" date="2021-01" db="EMBL/GenBank/DDBJ databases">
        <title>Belnapia mucosa sp. nov. and Belnapia arida sp. nov., isolated from the Tabernas Desert (Almeria, Spain).</title>
        <authorList>
            <person name="Molina-Menor E."/>
            <person name="Vidal-Verdu A."/>
            <person name="Calonge A."/>
            <person name="Satari L."/>
            <person name="Pereto J."/>
            <person name="Porcar M."/>
        </authorList>
    </citation>
    <scope>NUCLEOTIDE SEQUENCE [LARGE SCALE GENOMIC DNA]</scope>
    <source>
        <strain evidence="1 2">T18</strain>
    </source>
</reference>
<gene>
    <name evidence="1" type="ORF">JMJ56_28570</name>
</gene>
<evidence type="ECO:0008006" key="3">
    <source>
        <dbReference type="Google" id="ProtNLM"/>
    </source>
</evidence>
<dbReference type="EMBL" id="JAETWB010000041">
    <property type="protein sequence ID" value="MBL6081942.1"/>
    <property type="molecule type" value="Genomic_DNA"/>
</dbReference>
<name>A0ABS1UB74_9PROT</name>
<dbReference type="Proteomes" id="UP000660885">
    <property type="component" value="Unassembled WGS sequence"/>
</dbReference>
<dbReference type="RefSeq" id="WP_202835154.1">
    <property type="nucleotide sequence ID" value="NZ_JAETWB010000041.1"/>
</dbReference>
<organism evidence="1 2">
    <name type="scientific">Belnapia arida</name>
    <dbReference type="NCBI Taxonomy" id="2804533"/>
    <lineage>
        <taxon>Bacteria</taxon>
        <taxon>Pseudomonadati</taxon>
        <taxon>Pseudomonadota</taxon>
        <taxon>Alphaproteobacteria</taxon>
        <taxon>Acetobacterales</taxon>
        <taxon>Roseomonadaceae</taxon>
        <taxon>Belnapia</taxon>
    </lineage>
</organism>
<comment type="caution">
    <text evidence="1">The sequence shown here is derived from an EMBL/GenBank/DDBJ whole genome shotgun (WGS) entry which is preliminary data.</text>
</comment>
<accession>A0ABS1UB74</accession>
<sequence length="133" mass="15270">MNLYHYSTMHNVACMFAALKEAHPGMSWTQIRSMAGDAFDGAMMPSLVRGKDAHHGSGYYFTSIMPGTLTRAQIAKRLWRDTRKIPWTEAFIEFRMERDRLLPAGPDCWVYPLQPNDINPRITPVYYGLTEDP</sequence>
<evidence type="ECO:0000313" key="1">
    <source>
        <dbReference type="EMBL" id="MBL6081942.1"/>
    </source>
</evidence>
<proteinExistence type="predicted"/>
<protein>
    <recommendedName>
        <fullName evidence="3">Peptidase S8/S53 domain-containing protein</fullName>
    </recommendedName>
</protein>
<evidence type="ECO:0000313" key="2">
    <source>
        <dbReference type="Proteomes" id="UP000660885"/>
    </source>
</evidence>